<dbReference type="EMBL" id="CM047945">
    <property type="protein sequence ID" value="KAI9898467.1"/>
    <property type="molecule type" value="Genomic_DNA"/>
</dbReference>
<sequence>MTIQHDYVPTPTEDNEDVANRWGSWAGTPVATERKAPEVGIRATEKKDSGRESMTKIRAALTWTPRTGEDGGWKPLSMSIPILSALLLFTLLLIAAVELLAQESQKKGALALSPTLASIPQVALISYQYGPQVVAVAYSLFWSWVDLDIKRMQPWFELSKPEGALARDSLLLDYPYNFIASVPFIAAKKKHWLTFLSSTAMVIVFWALTPLQASHMGTGVVSISEEREIISRSRLEPVANQVDSLTSQFLHDGYAIGWLNQSYPPFMMADSAFMPFYLQENPTKSDPPTNWTATTTQLSTELKCWPAIAQRRVVNQKKTLEYYFHDGRSCNTTASMVVSDQVKMFYFGYSTNPYSEYCLGGDDCPRTKDAQHTFLAIWARNVKGKTIEDLTFNVTSIFCQPSYYKQDVMVTVDASAFRPDKTTVQPISERKPLSEDEFNSTAFEHVLANGMPEEITRRWDYPESLVVDQHPRLWDFNLQMPSSNMVGYALAGRNPSSDEYADPDLLQEVFSNAHRYLFSLAVNRLLINETDYPNRTAVYTYPMRGIIVSREISAALEGVLGLAAILTVLMIWFSAKSTSNLRANPSSVSRIADIFQDSSRFVDLFCSVDNADEKSLFKATHDGRFRLIWNEFRQSPEMVIDSESTAPGSNRSTVDLQQGYYQPIRPYALRNMSAFLFVICVAATIGGLSYLKWAEVNYHGLTRPSQVFEVQQILESYMPAIIATSIEPFWILVDRLLCVLQPFKDLWKGNAKKEDSIDASYSSIPPQFIAWRALRAKHYILALVCGGVFLANILTVSLPAIFDTRDVVAIYPQAFVPQLAEKFNNDSVVNLDRHLRQQLVRDSYRDPFYMYNANISSGKRRRLLQSVNKRLRN</sequence>
<evidence type="ECO:0000313" key="1">
    <source>
        <dbReference type="EMBL" id="KAI9898467.1"/>
    </source>
</evidence>
<gene>
    <name evidence="1" type="ORF">N3K66_006827</name>
</gene>
<proteinExistence type="predicted"/>
<keyword evidence="2" id="KW-1185">Reference proteome</keyword>
<dbReference type="Proteomes" id="UP001163324">
    <property type="component" value="Chromosome 6"/>
</dbReference>
<accession>A0ACC0UWG4</accession>
<name>A0ACC0UWG4_9HYPO</name>
<reference evidence="1" key="1">
    <citation type="submission" date="2022-10" db="EMBL/GenBank/DDBJ databases">
        <title>Complete Genome of Trichothecium roseum strain YXFP-22015, a Plant Pathogen Isolated from Citrus.</title>
        <authorList>
            <person name="Wang Y."/>
            <person name="Zhu L."/>
        </authorList>
    </citation>
    <scope>NUCLEOTIDE SEQUENCE</scope>
    <source>
        <strain evidence="1">YXFP-22015</strain>
    </source>
</reference>
<protein>
    <submittedName>
        <fullName evidence="1">Uncharacterized protein</fullName>
    </submittedName>
</protein>
<comment type="caution">
    <text evidence="1">The sequence shown here is derived from an EMBL/GenBank/DDBJ whole genome shotgun (WGS) entry which is preliminary data.</text>
</comment>
<organism evidence="1 2">
    <name type="scientific">Trichothecium roseum</name>
    <dbReference type="NCBI Taxonomy" id="47278"/>
    <lineage>
        <taxon>Eukaryota</taxon>
        <taxon>Fungi</taxon>
        <taxon>Dikarya</taxon>
        <taxon>Ascomycota</taxon>
        <taxon>Pezizomycotina</taxon>
        <taxon>Sordariomycetes</taxon>
        <taxon>Hypocreomycetidae</taxon>
        <taxon>Hypocreales</taxon>
        <taxon>Hypocreales incertae sedis</taxon>
        <taxon>Trichothecium</taxon>
    </lineage>
</organism>
<evidence type="ECO:0000313" key="2">
    <source>
        <dbReference type="Proteomes" id="UP001163324"/>
    </source>
</evidence>